<evidence type="ECO:0000256" key="6">
    <source>
        <dbReference type="ARBA" id="ARBA00022989"/>
    </source>
</evidence>
<feature type="transmembrane region" description="Helical" evidence="11">
    <location>
        <begin position="42"/>
        <end position="63"/>
    </location>
</feature>
<gene>
    <name evidence="14" type="ORF">SSX86_007707</name>
</gene>
<feature type="domain" description="FAE" evidence="12">
    <location>
        <begin position="101"/>
        <end position="389"/>
    </location>
</feature>
<dbReference type="CDD" id="cd00831">
    <property type="entry name" value="CHS_like"/>
    <property type="match status" value="1"/>
</dbReference>
<keyword evidence="6 11" id="KW-1133">Transmembrane helix</keyword>
<dbReference type="InterPro" id="IPR013601">
    <property type="entry name" value="FAE1_typ3_polyketide_synth"/>
</dbReference>
<dbReference type="InterPro" id="IPR013747">
    <property type="entry name" value="ACP_syn_III_C"/>
</dbReference>
<dbReference type="InterPro" id="IPR012392">
    <property type="entry name" value="3-ktacl-CoA_syn"/>
</dbReference>
<keyword evidence="7 11" id="KW-0472">Membrane</keyword>
<evidence type="ECO:0000256" key="10">
    <source>
        <dbReference type="PIRNR" id="PIRNR036417"/>
    </source>
</evidence>
<evidence type="ECO:0000256" key="3">
    <source>
        <dbReference type="ARBA" id="ARBA00005531"/>
    </source>
</evidence>
<feature type="transmembrane region" description="Helical" evidence="11">
    <location>
        <begin position="84"/>
        <end position="103"/>
    </location>
</feature>
<feature type="domain" description="Beta-ketoacyl-[acyl-carrier-protein] synthase III C-terminal" evidence="13">
    <location>
        <begin position="407"/>
        <end position="487"/>
    </location>
</feature>
<protein>
    <recommendedName>
        <fullName evidence="10">3-ketoacyl-CoA synthase</fullName>
        <ecNumber evidence="10">2.3.1.-</ecNumber>
    </recommendedName>
</protein>
<evidence type="ECO:0000256" key="7">
    <source>
        <dbReference type="ARBA" id="ARBA00023136"/>
    </source>
</evidence>
<dbReference type="FunFam" id="3.40.47.10:FF:000028">
    <property type="entry name" value="3-ketoacyl-CoA synthase"/>
    <property type="match status" value="1"/>
</dbReference>
<dbReference type="Pfam" id="PF08392">
    <property type="entry name" value="FAE1_CUT1_RppA"/>
    <property type="match status" value="1"/>
</dbReference>
<dbReference type="EMBL" id="JBCNJP010000009">
    <property type="protein sequence ID" value="KAK9073383.1"/>
    <property type="molecule type" value="Genomic_DNA"/>
</dbReference>
<dbReference type="EC" id="2.3.1.-" evidence="10"/>
<evidence type="ECO:0000256" key="1">
    <source>
        <dbReference type="ARBA" id="ARBA00004370"/>
    </source>
</evidence>
<evidence type="ECO:0000259" key="12">
    <source>
        <dbReference type="Pfam" id="PF08392"/>
    </source>
</evidence>
<dbReference type="GO" id="GO:0009922">
    <property type="term" value="F:fatty acid elongase activity"/>
    <property type="evidence" value="ECO:0007669"/>
    <property type="project" value="UniProtKB-EC"/>
</dbReference>
<evidence type="ECO:0000256" key="9">
    <source>
        <dbReference type="ARBA" id="ARBA00047375"/>
    </source>
</evidence>
<dbReference type="SUPFAM" id="SSF53901">
    <property type="entry name" value="Thiolase-like"/>
    <property type="match status" value="2"/>
</dbReference>
<evidence type="ECO:0000256" key="2">
    <source>
        <dbReference type="ARBA" id="ARBA00005194"/>
    </source>
</evidence>
<keyword evidence="8 10" id="KW-0012">Acyltransferase</keyword>
<dbReference type="PANTHER" id="PTHR31561">
    <property type="entry name" value="3-KETOACYL-COA SYNTHASE"/>
    <property type="match status" value="1"/>
</dbReference>
<dbReference type="PIRSF" id="PIRSF036417">
    <property type="entry name" value="3-ktacl-CoA_syn"/>
    <property type="match status" value="1"/>
</dbReference>
<keyword evidence="5 11" id="KW-0812">Transmembrane</keyword>
<dbReference type="Proteomes" id="UP001408789">
    <property type="component" value="Unassembled WGS sequence"/>
</dbReference>
<comment type="caution">
    <text evidence="14">The sequence shown here is derived from an EMBL/GenBank/DDBJ whole genome shotgun (WGS) entry which is preliminary data.</text>
</comment>
<organism evidence="14 15">
    <name type="scientific">Deinandra increscens subsp. villosa</name>
    <dbReference type="NCBI Taxonomy" id="3103831"/>
    <lineage>
        <taxon>Eukaryota</taxon>
        <taxon>Viridiplantae</taxon>
        <taxon>Streptophyta</taxon>
        <taxon>Embryophyta</taxon>
        <taxon>Tracheophyta</taxon>
        <taxon>Spermatophyta</taxon>
        <taxon>Magnoliopsida</taxon>
        <taxon>eudicotyledons</taxon>
        <taxon>Gunneridae</taxon>
        <taxon>Pentapetalae</taxon>
        <taxon>asterids</taxon>
        <taxon>campanulids</taxon>
        <taxon>Asterales</taxon>
        <taxon>Asteraceae</taxon>
        <taxon>Asteroideae</taxon>
        <taxon>Heliantheae alliance</taxon>
        <taxon>Madieae</taxon>
        <taxon>Madiinae</taxon>
        <taxon>Deinandra</taxon>
    </lineage>
</organism>
<keyword evidence="15" id="KW-1185">Reference proteome</keyword>
<comment type="catalytic activity">
    <reaction evidence="9">
        <text>a very-long-chain acyl-CoA + malonyl-CoA + H(+) = a very-long-chain 3-oxoacyl-CoA + CO2 + CoA</text>
        <dbReference type="Rhea" id="RHEA:32727"/>
        <dbReference type="ChEBI" id="CHEBI:15378"/>
        <dbReference type="ChEBI" id="CHEBI:16526"/>
        <dbReference type="ChEBI" id="CHEBI:57287"/>
        <dbReference type="ChEBI" id="CHEBI:57384"/>
        <dbReference type="ChEBI" id="CHEBI:90725"/>
        <dbReference type="ChEBI" id="CHEBI:90736"/>
        <dbReference type="EC" id="2.3.1.199"/>
    </reaction>
</comment>
<proteinExistence type="inferred from homology"/>
<evidence type="ECO:0000259" key="13">
    <source>
        <dbReference type="Pfam" id="PF08541"/>
    </source>
</evidence>
<comment type="pathway">
    <text evidence="2 10">Lipid metabolism; fatty acid biosynthesis.</text>
</comment>
<comment type="subcellular location">
    <subcellularLocation>
        <location evidence="1">Membrane</location>
    </subcellularLocation>
</comment>
<dbReference type="AlphaFoldDB" id="A0AAP0DI07"/>
<evidence type="ECO:0000256" key="4">
    <source>
        <dbReference type="ARBA" id="ARBA00022679"/>
    </source>
</evidence>
<evidence type="ECO:0000256" key="8">
    <source>
        <dbReference type="ARBA" id="ARBA00023315"/>
    </source>
</evidence>
<evidence type="ECO:0000313" key="15">
    <source>
        <dbReference type="Proteomes" id="UP001408789"/>
    </source>
</evidence>
<dbReference type="GO" id="GO:0016020">
    <property type="term" value="C:membrane"/>
    <property type="evidence" value="ECO:0007669"/>
    <property type="project" value="UniProtKB-SubCell"/>
</dbReference>
<accession>A0AAP0DI07</accession>
<keyword evidence="4 10" id="KW-0808">Transferase</keyword>
<name>A0AAP0DI07_9ASTR</name>
<dbReference type="GO" id="GO:0006633">
    <property type="term" value="P:fatty acid biosynthetic process"/>
    <property type="evidence" value="ECO:0007669"/>
    <property type="project" value="InterPro"/>
</dbReference>
<comment type="similarity">
    <text evidence="3 10">Belongs to the thiolase-like superfamily. Chalcone/stilbene synthases family.</text>
</comment>
<reference evidence="14 15" key="1">
    <citation type="submission" date="2024-04" db="EMBL/GenBank/DDBJ databases">
        <title>The reference genome of an endangered Asteraceae, Deinandra increscens subsp. villosa, native to the Central Coast of California.</title>
        <authorList>
            <person name="Guilliams M."/>
            <person name="Hasenstab-Lehman K."/>
            <person name="Meyer R."/>
            <person name="Mcevoy S."/>
        </authorList>
    </citation>
    <scope>NUCLEOTIDE SEQUENCE [LARGE SCALE GENOMIC DNA]</scope>
    <source>
        <tissue evidence="14">Leaf</tissue>
    </source>
</reference>
<evidence type="ECO:0000256" key="11">
    <source>
        <dbReference type="SAM" id="Phobius"/>
    </source>
</evidence>
<sequence length="513" mass="56943">MATSSHHHSVAHGDATVGIQPAPLPLPNFLGSVKLKYVKLGYHYLMSHLLTLCLVTLFVITAVNLSQLNLDDVMKLYTHLQYNLFVVTAISGAVVLGSMAYLMTQPKPVYLVDYACYRPPDNLKVKFDFFIERSRLHGGFNESALEFQRKILERSGLGEETYLPEALHSIPPVPSMAAARKEAEDVMFGALGDLFKTSGINTKDIEILVVNCSLFNPTPSLSSMIVNKYKLRGNIKTFNLGGMGCSAGVTAVDLAKDMLQVHRSTYAVVVSMENITQNWYFGNKKSMLISNCLFRVGGAAVLLSNKSADKRRAKYKLLHTVRTHCGPNDTAFNCVYQKQDDVGKIGVSLSKDLMAVAGVALKENITTLGQLVLPISEQILFFVSLIARRIMGFKTKPYIPDIKLAFDHFCIHPGGRAVIDELKKNLQLLEEHMEPSRMTLYRFGNTASSSIWYELAYTEAKGRMKKGNRVMQIAFGSGFKCNSVVWEAVRGVRPSEGNPWADCIHKFPVELSV</sequence>
<dbReference type="InterPro" id="IPR016039">
    <property type="entry name" value="Thiolase-like"/>
</dbReference>
<evidence type="ECO:0000256" key="5">
    <source>
        <dbReference type="ARBA" id="ARBA00022692"/>
    </source>
</evidence>
<dbReference type="Pfam" id="PF08541">
    <property type="entry name" value="ACP_syn_III_C"/>
    <property type="match status" value="1"/>
</dbReference>
<evidence type="ECO:0000313" key="14">
    <source>
        <dbReference type="EMBL" id="KAK9073383.1"/>
    </source>
</evidence>
<dbReference type="Gene3D" id="3.40.47.10">
    <property type="match status" value="1"/>
</dbReference>